<dbReference type="Proteomes" id="UP001596098">
    <property type="component" value="Unassembled WGS sequence"/>
</dbReference>
<proteinExistence type="predicted"/>
<evidence type="ECO:0008006" key="5">
    <source>
        <dbReference type="Google" id="ProtNLM"/>
    </source>
</evidence>
<evidence type="ECO:0000313" key="4">
    <source>
        <dbReference type="Proteomes" id="UP001596098"/>
    </source>
</evidence>
<dbReference type="RefSeq" id="WP_128221309.1">
    <property type="nucleotide sequence ID" value="NZ_CP034929.1"/>
</dbReference>
<keyword evidence="1" id="KW-0812">Transmembrane</keyword>
<accession>A0ABW1QWQ5</accession>
<sequence length="219" mass="22221">MTLLLHLRALALAVVLTASTLTVGAHAADPGTGGACAADGVRVLVDFGALSDPDGPEGVPGRLTACDDDVAGERADRSIVDAGVELTWASRSPGFVCRVQGLPADDACVNASPADAYWAIWWAAAGDTEWVYSAQGLSSLRTPQGGAVALVWHTGRGRASSPDVSPADLATAAADHTVAPEGTDVNVDEGLPVWVPVVLIVVVAGVGGAVVVRRRKAQA</sequence>
<keyword evidence="2" id="KW-0732">Signal</keyword>
<feature type="chain" id="PRO_5047501175" description="Secreted protein" evidence="2">
    <location>
        <begin position="28"/>
        <end position="219"/>
    </location>
</feature>
<organism evidence="3 4">
    <name type="scientific">Nocardioides yefusunii</name>
    <dbReference type="NCBI Taxonomy" id="2500546"/>
    <lineage>
        <taxon>Bacteria</taxon>
        <taxon>Bacillati</taxon>
        <taxon>Actinomycetota</taxon>
        <taxon>Actinomycetes</taxon>
        <taxon>Propionibacteriales</taxon>
        <taxon>Nocardioidaceae</taxon>
        <taxon>Nocardioides</taxon>
    </lineage>
</organism>
<evidence type="ECO:0000313" key="3">
    <source>
        <dbReference type="EMBL" id="MFC6153493.1"/>
    </source>
</evidence>
<gene>
    <name evidence="3" type="ORF">ACFPWU_07420</name>
</gene>
<dbReference type="EMBL" id="JBHSQI010000003">
    <property type="protein sequence ID" value="MFC6153493.1"/>
    <property type="molecule type" value="Genomic_DNA"/>
</dbReference>
<keyword evidence="1" id="KW-1133">Transmembrane helix</keyword>
<evidence type="ECO:0000256" key="2">
    <source>
        <dbReference type="SAM" id="SignalP"/>
    </source>
</evidence>
<name>A0ABW1QWQ5_9ACTN</name>
<feature type="signal peptide" evidence="2">
    <location>
        <begin position="1"/>
        <end position="27"/>
    </location>
</feature>
<evidence type="ECO:0000256" key="1">
    <source>
        <dbReference type="SAM" id="Phobius"/>
    </source>
</evidence>
<keyword evidence="4" id="KW-1185">Reference proteome</keyword>
<reference evidence="4" key="1">
    <citation type="journal article" date="2019" name="Int. J. Syst. Evol. Microbiol.">
        <title>The Global Catalogue of Microorganisms (GCM) 10K type strain sequencing project: providing services to taxonomists for standard genome sequencing and annotation.</title>
        <authorList>
            <consortium name="The Broad Institute Genomics Platform"/>
            <consortium name="The Broad Institute Genome Sequencing Center for Infectious Disease"/>
            <person name="Wu L."/>
            <person name="Ma J."/>
        </authorList>
    </citation>
    <scope>NUCLEOTIDE SEQUENCE [LARGE SCALE GENOMIC DNA]</scope>
    <source>
        <strain evidence="4">DFY28</strain>
    </source>
</reference>
<comment type="caution">
    <text evidence="3">The sequence shown here is derived from an EMBL/GenBank/DDBJ whole genome shotgun (WGS) entry which is preliminary data.</text>
</comment>
<feature type="transmembrane region" description="Helical" evidence="1">
    <location>
        <begin position="193"/>
        <end position="212"/>
    </location>
</feature>
<keyword evidence="1" id="KW-0472">Membrane</keyword>
<protein>
    <recommendedName>
        <fullName evidence="5">Secreted protein</fullName>
    </recommendedName>
</protein>